<dbReference type="InterPro" id="IPR027417">
    <property type="entry name" value="P-loop_NTPase"/>
</dbReference>
<dbReference type="PANTHER" id="PTHR24221">
    <property type="entry name" value="ATP-BINDING CASSETTE SUB-FAMILY B"/>
    <property type="match status" value="1"/>
</dbReference>
<feature type="transmembrane region" description="Helical" evidence="8">
    <location>
        <begin position="37"/>
        <end position="64"/>
    </location>
</feature>
<dbReference type="NCBIfam" id="TIGR02857">
    <property type="entry name" value="CydD"/>
    <property type="match status" value="1"/>
</dbReference>
<evidence type="ECO:0000256" key="3">
    <source>
        <dbReference type="ARBA" id="ARBA00022692"/>
    </source>
</evidence>
<evidence type="ECO:0000313" key="11">
    <source>
        <dbReference type="EMBL" id="TCV03052.1"/>
    </source>
</evidence>
<protein>
    <submittedName>
        <fullName evidence="11">ATP-binding cassette subfamily C protein CydD</fullName>
    </submittedName>
</protein>
<evidence type="ECO:0000256" key="2">
    <source>
        <dbReference type="ARBA" id="ARBA00022475"/>
    </source>
</evidence>
<dbReference type="EMBL" id="SMBX01000001">
    <property type="protein sequence ID" value="TCV03052.1"/>
    <property type="molecule type" value="Genomic_DNA"/>
</dbReference>
<dbReference type="GO" id="GO:0140359">
    <property type="term" value="F:ABC-type transporter activity"/>
    <property type="evidence" value="ECO:0007669"/>
    <property type="project" value="InterPro"/>
</dbReference>
<dbReference type="PROSITE" id="PS50929">
    <property type="entry name" value="ABC_TM1F"/>
    <property type="match status" value="1"/>
</dbReference>
<feature type="transmembrane region" description="Helical" evidence="8">
    <location>
        <begin position="76"/>
        <end position="94"/>
    </location>
</feature>
<dbReference type="GO" id="GO:0005886">
    <property type="term" value="C:plasma membrane"/>
    <property type="evidence" value="ECO:0007669"/>
    <property type="project" value="UniProtKB-SubCell"/>
</dbReference>
<evidence type="ECO:0000313" key="12">
    <source>
        <dbReference type="Proteomes" id="UP000294692"/>
    </source>
</evidence>
<keyword evidence="2" id="KW-1003">Cell membrane</keyword>
<keyword evidence="4" id="KW-0547">Nucleotide-binding</keyword>
<dbReference type="RefSeq" id="WP_243650710.1">
    <property type="nucleotide sequence ID" value="NZ_JBHRVM010000001.1"/>
</dbReference>
<dbReference type="Gene3D" id="3.40.50.300">
    <property type="entry name" value="P-loop containing nucleotide triphosphate hydrolases"/>
    <property type="match status" value="1"/>
</dbReference>
<feature type="domain" description="ABC transporter" evidence="9">
    <location>
        <begin position="361"/>
        <end position="582"/>
    </location>
</feature>
<dbReference type="PANTHER" id="PTHR24221:SF261">
    <property type="entry name" value="GLUTATHIONE_L-CYSTEINE TRANSPORT SYSTEM ATP-BINDING_PERMEASE PROTEIN CYDD"/>
    <property type="match status" value="1"/>
</dbReference>
<gene>
    <name evidence="11" type="ORF">EV686_101514</name>
</gene>
<dbReference type="InterPro" id="IPR011527">
    <property type="entry name" value="ABC1_TM_dom"/>
</dbReference>
<evidence type="ECO:0000256" key="8">
    <source>
        <dbReference type="SAM" id="Phobius"/>
    </source>
</evidence>
<dbReference type="SMART" id="SM00382">
    <property type="entry name" value="AAA"/>
    <property type="match status" value="1"/>
</dbReference>
<feature type="transmembrane region" description="Helical" evidence="8">
    <location>
        <begin position="174"/>
        <end position="198"/>
    </location>
</feature>
<dbReference type="InterPro" id="IPR014216">
    <property type="entry name" value="ABC_transptr_CydD"/>
</dbReference>
<sequence>MSDPAVTDDSPQERIEARRRMRWLADWRCQARFSLGLAVALPLVGGALLLAQAWCLAHLLGGVIAGDMTAEQAQPWILAVVALLLVRAALAWAGDRAASLAAARIKQRLRLALFDQLMERGPQWTRAQASGQLSSALLDMVDGLEGFFSRYIPSIVAAIVLPPAFGLAVLPVEWIAGLLLLLTAPLVPLFMVLVGWGAEAASRQHQRAMARLSGLFADRLRGIFTLRLFGRAEAEVRTVRTASRDLRYKTMAVLRIAFLSSAVLEFFAALGVAGVAVYIGLGYLGFLGEAAASLSLTAGMFCLFMAPEVYLPLRQMAANYHDRANARAAVAELESLFGELPAAADADTPQDGGAAQAQETSRAQSLAWRDATIQVAQRSRPVIDGFCLDIPAGRHVALMGRSGAGKTTLVEAALGLRRLTRGKALVDGVEVSPDNPLGVRHGVVLIGQKPFFFAGTIAENLRMGRADAAEAQLWEALRQAQADGFVGAMPQGLDTEMAAGGHGFSGGQLHRLALSRLFLSDPGLILLDEPTAHLDAGTRDRVMQAVVRFAQGRTLVVVTHDVDVAAWCGQTVVLPDASERMA</sequence>
<organism evidence="11 12">
    <name type="scientific">Paracandidimonas soli</name>
    <dbReference type="NCBI Taxonomy" id="1917182"/>
    <lineage>
        <taxon>Bacteria</taxon>
        <taxon>Pseudomonadati</taxon>
        <taxon>Pseudomonadota</taxon>
        <taxon>Betaproteobacteria</taxon>
        <taxon>Burkholderiales</taxon>
        <taxon>Alcaligenaceae</taxon>
        <taxon>Paracandidimonas</taxon>
    </lineage>
</organism>
<dbReference type="Pfam" id="PF00664">
    <property type="entry name" value="ABC_membrane"/>
    <property type="match status" value="1"/>
</dbReference>
<dbReference type="GO" id="GO:0042883">
    <property type="term" value="P:cysteine transport"/>
    <property type="evidence" value="ECO:0007669"/>
    <property type="project" value="InterPro"/>
</dbReference>
<dbReference type="SUPFAM" id="SSF90123">
    <property type="entry name" value="ABC transporter transmembrane region"/>
    <property type="match status" value="1"/>
</dbReference>
<dbReference type="PROSITE" id="PS50893">
    <property type="entry name" value="ABC_TRANSPORTER_2"/>
    <property type="match status" value="1"/>
</dbReference>
<proteinExistence type="predicted"/>
<evidence type="ECO:0000259" key="9">
    <source>
        <dbReference type="PROSITE" id="PS50893"/>
    </source>
</evidence>
<feature type="transmembrane region" description="Helical" evidence="8">
    <location>
        <begin position="148"/>
        <end position="168"/>
    </location>
</feature>
<keyword evidence="5 11" id="KW-0067">ATP-binding</keyword>
<evidence type="ECO:0000256" key="4">
    <source>
        <dbReference type="ARBA" id="ARBA00022741"/>
    </source>
</evidence>
<comment type="caution">
    <text evidence="11">The sequence shown here is derived from an EMBL/GenBank/DDBJ whole genome shotgun (WGS) entry which is preliminary data.</text>
</comment>
<dbReference type="Proteomes" id="UP000294692">
    <property type="component" value="Unassembled WGS sequence"/>
</dbReference>
<name>A0A4R3VGV7_9BURK</name>
<evidence type="ECO:0000256" key="7">
    <source>
        <dbReference type="ARBA" id="ARBA00023136"/>
    </source>
</evidence>
<accession>A0A4R3VGV7</accession>
<feature type="transmembrane region" description="Helical" evidence="8">
    <location>
        <begin position="291"/>
        <end position="313"/>
    </location>
</feature>
<dbReference type="AlphaFoldDB" id="A0A4R3VGV7"/>
<evidence type="ECO:0000259" key="10">
    <source>
        <dbReference type="PROSITE" id="PS50929"/>
    </source>
</evidence>
<feature type="transmembrane region" description="Helical" evidence="8">
    <location>
        <begin position="252"/>
        <end position="279"/>
    </location>
</feature>
<evidence type="ECO:0000256" key="6">
    <source>
        <dbReference type="ARBA" id="ARBA00022989"/>
    </source>
</evidence>
<dbReference type="Gene3D" id="1.20.1560.10">
    <property type="entry name" value="ABC transporter type 1, transmembrane domain"/>
    <property type="match status" value="1"/>
</dbReference>
<dbReference type="InterPro" id="IPR003439">
    <property type="entry name" value="ABC_transporter-like_ATP-bd"/>
</dbReference>
<dbReference type="GO" id="GO:0016887">
    <property type="term" value="F:ATP hydrolysis activity"/>
    <property type="evidence" value="ECO:0007669"/>
    <property type="project" value="InterPro"/>
</dbReference>
<dbReference type="Pfam" id="PF00005">
    <property type="entry name" value="ABC_tran"/>
    <property type="match status" value="1"/>
</dbReference>
<dbReference type="CDD" id="cd18584">
    <property type="entry name" value="ABC_6TM_AarD_CydD"/>
    <property type="match status" value="1"/>
</dbReference>
<keyword evidence="7 8" id="KW-0472">Membrane</keyword>
<keyword evidence="6 8" id="KW-1133">Transmembrane helix</keyword>
<dbReference type="InterPro" id="IPR003593">
    <property type="entry name" value="AAA+_ATPase"/>
</dbReference>
<dbReference type="SUPFAM" id="SSF52540">
    <property type="entry name" value="P-loop containing nucleoside triphosphate hydrolases"/>
    <property type="match status" value="1"/>
</dbReference>
<dbReference type="GO" id="GO:0005524">
    <property type="term" value="F:ATP binding"/>
    <property type="evidence" value="ECO:0007669"/>
    <property type="project" value="UniProtKB-KW"/>
</dbReference>
<dbReference type="InterPro" id="IPR039421">
    <property type="entry name" value="Type_1_exporter"/>
</dbReference>
<dbReference type="InterPro" id="IPR036640">
    <property type="entry name" value="ABC1_TM_sf"/>
</dbReference>
<evidence type="ECO:0000256" key="5">
    <source>
        <dbReference type="ARBA" id="ARBA00022840"/>
    </source>
</evidence>
<comment type="subcellular location">
    <subcellularLocation>
        <location evidence="1">Cell membrane</location>
        <topology evidence="1">Multi-pass membrane protein</topology>
    </subcellularLocation>
</comment>
<reference evidence="11 12" key="1">
    <citation type="submission" date="2019-03" db="EMBL/GenBank/DDBJ databases">
        <title>Genomic Encyclopedia of Type Strains, Phase IV (KMG-IV): sequencing the most valuable type-strain genomes for metagenomic binning, comparative biology and taxonomic classification.</title>
        <authorList>
            <person name="Goeker M."/>
        </authorList>
    </citation>
    <scope>NUCLEOTIDE SEQUENCE [LARGE SCALE GENOMIC DNA]</scope>
    <source>
        <strain evidence="11 12">DSM 100048</strain>
    </source>
</reference>
<feature type="domain" description="ABC transmembrane type-1" evidence="10">
    <location>
        <begin position="37"/>
        <end position="325"/>
    </location>
</feature>
<keyword evidence="3 8" id="KW-0812">Transmembrane</keyword>
<dbReference type="GO" id="GO:0034040">
    <property type="term" value="F:ATPase-coupled lipid transmembrane transporter activity"/>
    <property type="evidence" value="ECO:0007669"/>
    <property type="project" value="TreeGrafter"/>
</dbReference>
<keyword evidence="12" id="KW-1185">Reference proteome</keyword>
<evidence type="ECO:0000256" key="1">
    <source>
        <dbReference type="ARBA" id="ARBA00004651"/>
    </source>
</evidence>